<dbReference type="Proteomes" id="UP001066276">
    <property type="component" value="Chromosome 7"/>
</dbReference>
<dbReference type="EMBL" id="JANPWB010000011">
    <property type="protein sequence ID" value="KAJ1132790.1"/>
    <property type="molecule type" value="Genomic_DNA"/>
</dbReference>
<dbReference type="AlphaFoldDB" id="A0AAV7Q0L0"/>
<feature type="region of interest" description="Disordered" evidence="1">
    <location>
        <begin position="1"/>
        <end position="87"/>
    </location>
</feature>
<organism evidence="2 3">
    <name type="scientific">Pleurodeles waltl</name>
    <name type="common">Iberian ribbed newt</name>
    <dbReference type="NCBI Taxonomy" id="8319"/>
    <lineage>
        <taxon>Eukaryota</taxon>
        <taxon>Metazoa</taxon>
        <taxon>Chordata</taxon>
        <taxon>Craniata</taxon>
        <taxon>Vertebrata</taxon>
        <taxon>Euteleostomi</taxon>
        <taxon>Amphibia</taxon>
        <taxon>Batrachia</taxon>
        <taxon>Caudata</taxon>
        <taxon>Salamandroidea</taxon>
        <taxon>Salamandridae</taxon>
        <taxon>Pleurodelinae</taxon>
        <taxon>Pleurodeles</taxon>
    </lineage>
</organism>
<accession>A0AAV7Q0L0</accession>
<evidence type="ECO:0000313" key="3">
    <source>
        <dbReference type="Proteomes" id="UP001066276"/>
    </source>
</evidence>
<comment type="caution">
    <text evidence="2">The sequence shown here is derived from an EMBL/GenBank/DDBJ whole genome shotgun (WGS) entry which is preliminary data.</text>
</comment>
<proteinExistence type="predicted"/>
<reference evidence="2" key="1">
    <citation type="journal article" date="2022" name="bioRxiv">
        <title>Sequencing and chromosome-scale assembly of the giantPleurodeles waltlgenome.</title>
        <authorList>
            <person name="Brown T."/>
            <person name="Elewa A."/>
            <person name="Iarovenko S."/>
            <person name="Subramanian E."/>
            <person name="Araus A.J."/>
            <person name="Petzold A."/>
            <person name="Susuki M."/>
            <person name="Suzuki K.-i.T."/>
            <person name="Hayashi T."/>
            <person name="Toyoda A."/>
            <person name="Oliveira C."/>
            <person name="Osipova E."/>
            <person name="Leigh N.D."/>
            <person name="Simon A."/>
            <person name="Yun M.H."/>
        </authorList>
    </citation>
    <scope>NUCLEOTIDE SEQUENCE</scope>
    <source>
        <strain evidence="2">20211129_DDA</strain>
        <tissue evidence="2">Liver</tissue>
    </source>
</reference>
<keyword evidence="3" id="KW-1185">Reference proteome</keyword>
<name>A0AAV7Q0L0_PLEWA</name>
<evidence type="ECO:0000313" key="2">
    <source>
        <dbReference type="EMBL" id="KAJ1132790.1"/>
    </source>
</evidence>
<protein>
    <submittedName>
        <fullName evidence="2">Uncharacterized protein</fullName>
    </submittedName>
</protein>
<sequence length="87" mass="9604">MSKRVENVLADEEGRDPLKTRLTAGSGTWSDLAKSERPGDALTDEGPTMAGNTCRSEANERVRRAQYSGEENKRARVGKQPLGTRER</sequence>
<evidence type="ECO:0000256" key="1">
    <source>
        <dbReference type="SAM" id="MobiDB-lite"/>
    </source>
</evidence>
<gene>
    <name evidence="2" type="ORF">NDU88_011091</name>
</gene>